<dbReference type="RefSeq" id="WP_157186371.1">
    <property type="nucleotide sequence ID" value="NZ_JBIAQY010000002.1"/>
</dbReference>
<evidence type="ECO:0000256" key="1">
    <source>
        <dbReference type="SAM" id="MobiDB-lite"/>
    </source>
</evidence>
<dbReference type="Proteomes" id="UP001601992">
    <property type="component" value="Unassembled WGS sequence"/>
</dbReference>
<gene>
    <name evidence="3" type="ORF">ACFYXQ_05195</name>
</gene>
<evidence type="ECO:0000313" key="3">
    <source>
        <dbReference type="EMBL" id="MFF3567161.1"/>
    </source>
</evidence>
<keyword evidence="2" id="KW-0732">Signal</keyword>
<accession>A0ABW6RT14</accession>
<keyword evidence="4" id="KW-1185">Reference proteome</keyword>
<feature type="signal peptide" evidence="2">
    <location>
        <begin position="1"/>
        <end position="36"/>
    </location>
</feature>
<feature type="compositionally biased region" description="Low complexity" evidence="1">
    <location>
        <begin position="40"/>
        <end position="64"/>
    </location>
</feature>
<name>A0ABW6RT14_9NOCA</name>
<protein>
    <recommendedName>
        <fullName evidence="5">Secreted protein</fullName>
    </recommendedName>
</protein>
<evidence type="ECO:0000256" key="2">
    <source>
        <dbReference type="SAM" id="SignalP"/>
    </source>
</evidence>
<comment type="caution">
    <text evidence="3">The sequence shown here is derived from an EMBL/GenBank/DDBJ whole genome shotgun (WGS) entry which is preliminary data.</text>
</comment>
<proteinExistence type="predicted"/>
<feature type="region of interest" description="Disordered" evidence="1">
    <location>
        <begin position="33"/>
        <end position="103"/>
    </location>
</feature>
<evidence type="ECO:0000313" key="4">
    <source>
        <dbReference type="Proteomes" id="UP001601992"/>
    </source>
</evidence>
<feature type="chain" id="PRO_5046205432" description="Secreted protein" evidence="2">
    <location>
        <begin position="37"/>
        <end position="121"/>
    </location>
</feature>
<dbReference type="EMBL" id="JBIAQY010000002">
    <property type="protein sequence ID" value="MFF3567161.1"/>
    <property type="molecule type" value="Genomic_DNA"/>
</dbReference>
<reference evidence="3 4" key="1">
    <citation type="submission" date="2024-10" db="EMBL/GenBank/DDBJ databases">
        <title>The Natural Products Discovery Center: Release of the First 8490 Sequenced Strains for Exploring Actinobacteria Biosynthetic Diversity.</title>
        <authorList>
            <person name="Kalkreuter E."/>
            <person name="Kautsar S.A."/>
            <person name="Yang D."/>
            <person name="Bader C.D."/>
            <person name="Teijaro C.N."/>
            <person name="Fluegel L."/>
            <person name="Davis C.M."/>
            <person name="Simpson J.R."/>
            <person name="Lauterbach L."/>
            <person name="Steele A.D."/>
            <person name="Gui C."/>
            <person name="Meng S."/>
            <person name="Li G."/>
            <person name="Viehrig K."/>
            <person name="Ye F."/>
            <person name="Su P."/>
            <person name="Kiefer A.F."/>
            <person name="Nichols A."/>
            <person name="Cepeda A.J."/>
            <person name="Yan W."/>
            <person name="Fan B."/>
            <person name="Jiang Y."/>
            <person name="Adhikari A."/>
            <person name="Zheng C.-J."/>
            <person name="Schuster L."/>
            <person name="Cowan T.M."/>
            <person name="Smanski M.J."/>
            <person name="Chevrette M.G."/>
            <person name="De Carvalho L.P.S."/>
            <person name="Shen B."/>
        </authorList>
    </citation>
    <scope>NUCLEOTIDE SEQUENCE [LARGE SCALE GENOMIC DNA]</scope>
    <source>
        <strain evidence="3 4">NPDC002593</strain>
    </source>
</reference>
<evidence type="ECO:0008006" key="5">
    <source>
        <dbReference type="Google" id="ProtNLM"/>
    </source>
</evidence>
<organism evidence="3 4">
    <name type="scientific">Nocardia jiangxiensis</name>
    <dbReference type="NCBI Taxonomy" id="282685"/>
    <lineage>
        <taxon>Bacteria</taxon>
        <taxon>Bacillati</taxon>
        <taxon>Actinomycetota</taxon>
        <taxon>Actinomycetes</taxon>
        <taxon>Mycobacteriales</taxon>
        <taxon>Nocardiaceae</taxon>
        <taxon>Nocardia</taxon>
    </lineage>
</organism>
<sequence length="121" mass="13511">MASLRQGHLRRIAAKTVVTGVLVAVPLIGMGANANAAPDQQSGPPSQSQPQRQSQPQQQRQPQPCDFYRCQPRTDAPPQSQWHHTYYPPQGFRDDPRAPSYPLGGYPPDLWWQVLQSLGWA</sequence>